<evidence type="ECO:0000313" key="2">
    <source>
        <dbReference type="EMBL" id="SJX62850.1"/>
    </source>
</evidence>
<reference evidence="2 3" key="1">
    <citation type="submission" date="2017-02" db="EMBL/GenBank/DDBJ databases">
        <authorList>
            <person name="Peterson S.W."/>
        </authorList>
    </citation>
    <scope>NUCLEOTIDE SEQUENCE [LARGE SCALE GENOMIC DNA]</scope>
    <source>
        <strain evidence="2 3">SRS1_H2-8</strain>
    </source>
</reference>
<evidence type="ECO:0000259" key="1">
    <source>
        <dbReference type="Pfam" id="PF08530"/>
    </source>
</evidence>
<dbReference type="InterPro" id="IPR008979">
    <property type="entry name" value="Galactose-bd-like_sf"/>
</dbReference>
<organism evidence="2 3">
    <name type="scientific">Sporisorium reilianum f. sp. reilianum</name>
    <dbReference type="NCBI Taxonomy" id="72559"/>
    <lineage>
        <taxon>Eukaryota</taxon>
        <taxon>Fungi</taxon>
        <taxon>Dikarya</taxon>
        <taxon>Basidiomycota</taxon>
        <taxon>Ustilaginomycotina</taxon>
        <taxon>Ustilaginomycetes</taxon>
        <taxon>Ustilaginales</taxon>
        <taxon>Ustilaginaceae</taxon>
        <taxon>Sporisorium</taxon>
    </lineage>
</organism>
<name>A0A2N8UDM9_9BASI</name>
<feature type="domain" description="Xaa-Pro dipeptidyl-peptidase C-terminal" evidence="1">
    <location>
        <begin position="5"/>
        <end position="70"/>
    </location>
</feature>
<dbReference type="Proteomes" id="UP000239563">
    <property type="component" value="Chromosome VI"/>
</dbReference>
<accession>A0A2N8UDM9</accession>
<dbReference type="InterPro" id="IPR013736">
    <property type="entry name" value="Xaa-Pro_dipept_C"/>
</dbReference>
<protein>
    <recommendedName>
        <fullName evidence="1">Xaa-Pro dipeptidyl-peptidase C-terminal domain-containing protein</fullName>
    </recommendedName>
</protein>
<dbReference type="AlphaFoldDB" id="A0A2N8UDM9"/>
<evidence type="ECO:0000313" key="3">
    <source>
        <dbReference type="Proteomes" id="UP000239563"/>
    </source>
</evidence>
<gene>
    <name evidence="2" type="ORF">SRS1_13677</name>
</gene>
<dbReference type="SUPFAM" id="SSF49785">
    <property type="entry name" value="Galactose-binding domain-like"/>
    <property type="match status" value="1"/>
</dbReference>
<dbReference type="EMBL" id="LT795059">
    <property type="protein sequence ID" value="SJX62850.1"/>
    <property type="molecule type" value="Genomic_DNA"/>
</dbReference>
<dbReference type="Pfam" id="PF08530">
    <property type="entry name" value="PepX_C"/>
    <property type="match status" value="1"/>
</dbReference>
<sequence length="76" mass="8318">MSLMPLKDGELVPVEIEIHPTAASFKAGETLRLVVQGQRIQPDAPLLAFDRPINRGVHVIHAGGEYDSHLLIPIVE</sequence>
<dbReference type="GO" id="GO:0008239">
    <property type="term" value="F:dipeptidyl-peptidase activity"/>
    <property type="evidence" value="ECO:0007669"/>
    <property type="project" value="InterPro"/>
</dbReference>
<dbReference type="Gene3D" id="2.60.120.260">
    <property type="entry name" value="Galactose-binding domain-like"/>
    <property type="match status" value="1"/>
</dbReference>
<proteinExistence type="predicted"/>